<gene>
    <name evidence="1" type="ORF">SLS58_004988</name>
</gene>
<dbReference type="Proteomes" id="UP001521184">
    <property type="component" value="Unassembled WGS sequence"/>
</dbReference>
<evidence type="ECO:0000313" key="2">
    <source>
        <dbReference type="Proteomes" id="UP001521184"/>
    </source>
</evidence>
<accession>A0ABR3TS43</accession>
<keyword evidence="2" id="KW-1185">Reference proteome</keyword>
<comment type="caution">
    <text evidence="1">The sequence shown here is derived from an EMBL/GenBank/DDBJ whole genome shotgun (WGS) entry which is preliminary data.</text>
</comment>
<name>A0ABR3TS43_9PEZI</name>
<dbReference type="Pfam" id="PF09814">
    <property type="entry name" value="HECT_2"/>
    <property type="match status" value="1"/>
</dbReference>
<dbReference type="InterPro" id="IPR019193">
    <property type="entry name" value="UBQ-conj_enz_E2-bd_prot"/>
</dbReference>
<sequence>MSLSSPPPPPSPSSSSSSILHLYAELLLHIRTVTFFASLRTTDGITTTTTTNTTRADLSADGASVTLTHAGESASLRLPARVQGIGGGGGGGGGG</sequence>
<proteinExistence type="predicted"/>
<reference evidence="1 2" key="1">
    <citation type="journal article" date="2023" name="Plant Dis.">
        <title>First Report of Diplodia intermedia Causing Canker and Dieback Diseases on Apple Trees in Canada.</title>
        <authorList>
            <person name="Ellouze W."/>
            <person name="Ilyukhin E."/>
            <person name="Sulman M."/>
            <person name="Ali S."/>
        </authorList>
    </citation>
    <scope>NUCLEOTIDE SEQUENCE [LARGE SCALE GENOMIC DNA]</scope>
    <source>
        <strain evidence="1 2">M45-28</strain>
    </source>
</reference>
<organism evidence="1 2">
    <name type="scientific">Diplodia intermedia</name>
    <dbReference type="NCBI Taxonomy" id="856260"/>
    <lineage>
        <taxon>Eukaryota</taxon>
        <taxon>Fungi</taxon>
        <taxon>Dikarya</taxon>
        <taxon>Ascomycota</taxon>
        <taxon>Pezizomycotina</taxon>
        <taxon>Dothideomycetes</taxon>
        <taxon>Dothideomycetes incertae sedis</taxon>
        <taxon>Botryosphaeriales</taxon>
        <taxon>Botryosphaeriaceae</taxon>
        <taxon>Diplodia</taxon>
    </lineage>
</organism>
<protein>
    <submittedName>
        <fullName evidence="1">Uncharacterized protein</fullName>
    </submittedName>
</protein>
<dbReference type="EMBL" id="JAKEKT020000028">
    <property type="protein sequence ID" value="KAL1643317.1"/>
    <property type="molecule type" value="Genomic_DNA"/>
</dbReference>
<evidence type="ECO:0000313" key="1">
    <source>
        <dbReference type="EMBL" id="KAL1643317.1"/>
    </source>
</evidence>